<dbReference type="Proteomes" id="UP001057452">
    <property type="component" value="Chromosome 23"/>
</dbReference>
<reference evidence="1" key="1">
    <citation type="submission" date="2022-05" db="EMBL/GenBank/DDBJ databases">
        <title>Chromosome-level genome of Chaenocephalus aceratus.</title>
        <authorList>
            <person name="Park H."/>
        </authorList>
    </citation>
    <scope>NUCLEOTIDE SEQUENCE</scope>
    <source>
        <strain evidence="1">KU_202001</strain>
    </source>
</reference>
<organism evidence="1 2">
    <name type="scientific">Chaenocephalus aceratus</name>
    <name type="common">Blackfin icefish</name>
    <name type="synonym">Chaenichthys aceratus</name>
    <dbReference type="NCBI Taxonomy" id="36190"/>
    <lineage>
        <taxon>Eukaryota</taxon>
        <taxon>Metazoa</taxon>
        <taxon>Chordata</taxon>
        <taxon>Craniata</taxon>
        <taxon>Vertebrata</taxon>
        <taxon>Euteleostomi</taxon>
        <taxon>Actinopterygii</taxon>
        <taxon>Neopterygii</taxon>
        <taxon>Teleostei</taxon>
        <taxon>Neoteleostei</taxon>
        <taxon>Acanthomorphata</taxon>
        <taxon>Eupercaria</taxon>
        <taxon>Perciformes</taxon>
        <taxon>Notothenioidei</taxon>
        <taxon>Channichthyidae</taxon>
        <taxon>Chaenocephalus</taxon>
    </lineage>
</organism>
<accession>A0ACB9VU76</accession>
<gene>
    <name evidence="1" type="ORF">KUCAC02_006856</name>
</gene>
<proteinExistence type="predicted"/>
<evidence type="ECO:0000313" key="1">
    <source>
        <dbReference type="EMBL" id="KAI4803305.1"/>
    </source>
</evidence>
<dbReference type="EMBL" id="CM043807">
    <property type="protein sequence ID" value="KAI4803305.1"/>
    <property type="molecule type" value="Genomic_DNA"/>
</dbReference>
<evidence type="ECO:0000313" key="2">
    <source>
        <dbReference type="Proteomes" id="UP001057452"/>
    </source>
</evidence>
<keyword evidence="2" id="KW-1185">Reference proteome</keyword>
<feature type="non-terminal residue" evidence="1">
    <location>
        <position position="1"/>
    </location>
</feature>
<comment type="caution">
    <text evidence="1">The sequence shown here is derived from an EMBL/GenBank/DDBJ whole genome shotgun (WGS) entry which is preliminary data.</text>
</comment>
<name>A0ACB9VU76_CHAAC</name>
<protein>
    <submittedName>
        <fullName evidence="1">Uncharacterized protein</fullName>
    </submittedName>
</protein>
<sequence length="58" mass="6072">TSVCHLLRWHPSPCPPTPPSSNHLCHTNTPSCPSAARAHDCSSSVTSARLPVTTRGPG</sequence>
<feature type="non-terminal residue" evidence="1">
    <location>
        <position position="58"/>
    </location>
</feature>